<evidence type="ECO:0000313" key="2">
    <source>
        <dbReference type="EMBL" id="KAA6363519.1"/>
    </source>
</evidence>
<sequence>MFNFSGILNEMLLTEGAEVSQVNDAIDQRFRVLINYHSKGENIATGARIIEVHAYGLTKAGNPVIRAFQPFGDTTTKVPNWKFFRLDRISYWKPLEQHFDSPASDRFGGLGEFNPTDDKTMSVVYKIVQFDQPSGGEDIPPASSAPVSNKPEVYQTPGEIEKKKALSGLEKQLANKPININDFIKQNGGFKPSVPTQMEPVKQDTPYPDTTNTVQTSQGEQPAELMPTKEPPVQQNSGPVPMDNDKVEQPLTNTNNNPNLFRTDSEKAEKEKLSGLSKQLNNPNMIRIDPSKLGSKQKYFKQFMPEIVNPNIAARLNNIRSRMNDDTGFSKKNQYSEVREKMTQAVLNPDTLYENQGGYAPAYDGNGMEQQKEYDPNEDLKRLKMLENGSLKVNNNTKLPRAIIEAITSNPLVPTSGFDVESDKITSHFQGNVDRTHELMGIGKTQNKQQAPAPQTSENYGRLNEETTYNPYVLNPTPQRNYQAPVTENTQGFGNVSIEVLRLLLKGIVEETVKEQFGQLLTEIKKSNNNLIRIKLGESFQFLDDSGNVYNTNM</sequence>
<proteinExistence type="predicted"/>
<feature type="compositionally biased region" description="Polar residues" evidence="1">
    <location>
        <begin position="208"/>
        <end position="220"/>
    </location>
</feature>
<dbReference type="EMBL" id="SNRW01022810">
    <property type="protein sequence ID" value="KAA6363519.1"/>
    <property type="molecule type" value="Genomic_DNA"/>
</dbReference>
<feature type="region of interest" description="Disordered" evidence="1">
    <location>
        <begin position="134"/>
        <end position="153"/>
    </location>
</feature>
<name>A0A5J4TZW9_9EUKA</name>
<accession>A0A5J4TZW9</accession>
<feature type="compositionally biased region" description="Low complexity" evidence="1">
    <location>
        <begin position="250"/>
        <end position="260"/>
    </location>
</feature>
<dbReference type="Proteomes" id="UP000324800">
    <property type="component" value="Unassembled WGS sequence"/>
</dbReference>
<organism evidence="2 3">
    <name type="scientific">Streblomastix strix</name>
    <dbReference type="NCBI Taxonomy" id="222440"/>
    <lineage>
        <taxon>Eukaryota</taxon>
        <taxon>Metamonada</taxon>
        <taxon>Preaxostyla</taxon>
        <taxon>Oxymonadida</taxon>
        <taxon>Streblomastigidae</taxon>
        <taxon>Streblomastix</taxon>
    </lineage>
</organism>
<reference evidence="2 3" key="1">
    <citation type="submission" date="2019-03" db="EMBL/GenBank/DDBJ databases">
        <title>Single cell metagenomics reveals metabolic interactions within the superorganism composed of flagellate Streblomastix strix and complex community of Bacteroidetes bacteria on its surface.</title>
        <authorList>
            <person name="Treitli S.C."/>
            <person name="Kolisko M."/>
            <person name="Husnik F."/>
            <person name="Keeling P."/>
            <person name="Hampl V."/>
        </authorList>
    </citation>
    <scope>NUCLEOTIDE SEQUENCE [LARGE SCALE GENOMIC DNA]</scope>
    <source>
        <strain evidence="2">ST1C</strain>
    </source>
</reference>
<evidence type="ECO:0000313" key="3">
    <source>
        <dbReference type="Proteomes" id="UP000324800"/>
    </source>
</evidence>
<feature type="region of interest" description="Disordered" evidence="1">
    <location>
        <begin position="186"/>
        <end position="267"/>
    </location>
</feature>
<comment type="caution">
    <text evidence="2">The sequence shown here is derived from an EMBL/GenBank/DDBJ whole genome shotgun (WGS) entry which is preliminary data.</text>
</comment>
<dbReference type="AlphaFoldDB" id="A0A5J4TZW9"/>
<evidence type="ECO:0000256" key="1">
    <source>
        <dbReference type="SAM" id="MobiDB-lite"/>
    </source>
</evidence>
<gene>
    <name evidence="2" type="ORF">EZS28_040954</name>
</gene>
<protein>
    <submittedName>
        <fullName evidence="2">Uncharacterized protein</fullName>
    </submittedName>
</protein>
<feature type="non-terminal residue" evidence="2">
    <location>
        <position position="554"/>
    </location>
</feature>